<organism evidence="2">
    <name type="scientific">bioreactor metagenome</name>
    <dbReference type="NCBI Taxonomy" id="1076179"/>
    <lineage>
        <taxon>unclassified sequences</taxon>
        <taxon>metagenomes</taxon>
        <taxon>ecological metagenomes</taxon>
    </lineage>
</organism>
<sequence>MFGLVPFNQRRGQMQNADDRFFDMDRVMEQFLNDAVFPGFFSQSGLMKVDICDAGDTYILEAELPGIKKENVHIETDDGQLTIAVEQDSQNEEKRESYIRRERRSSSMRRSFSLENIDAERISARMENGVLLLRLPKLKANPPAGRRIDIE</sequence>
<dbReference type="PANTHER" id="PTHR11527">
    <property type="entry name" value="HEAT-SHOCK PROTEIN 20 FAMILY MEMBER"/>
    <property type="match status" value="1"/>
</dbReference>
<dbReference type="InterPro" id="IPR002068">
    <property type="entry name" value="A-crystallin/Hsp20_dom"/>
</dbReference>
<dbReference type="Gene3D" id="2.60.40.790">
    <property type="match status" value="1"/>
</dbReference>
<feature type="domain" description="SHSP" evidence="1">
    <location>
        <begin position="40"/>
        <end position="151"/>
    </location>
</feature>
<gene>
    <name evidence="2" type="ORF">SDC9_177620</name>
</gene>
<dbReference type="EMBL" id="VSSQ01081171">
    <property type="protein sequence ID" value="MPN30162.1"/>
    <property type="molecule type" value="Genomic_DNA"/>
</dbReference>
<protein>
    <submittedName>
        <fullName evidence="2">18 kDa heat shock protein</fullName>
    </submittedName>
</protein>
<dbReference type="AlphaFoldDB" id="A0A645GVU9"/>
<dbReference type="InterPro" id="IPR008978">
    <property type="entry name" value="HSP20-like_chaperone"/>
</dbReference>
<comment type="caution">
    <text evidence="2">The sequence shown here is derived from an EMBL/GenBank/DDBJ whole genome shotgun (WGS) entry which is preliminary data.</text>
</comment>
<evidence type="ECO:0000259" key="1">
    <source>
        <dbReference type="PROSITE" id="PS01031"/>
    </source>
</evidence>
<dbReference type="Pfam" id="PF00011">
    <property type="entry name" value="HSP20"/>
    <property type="match status" value="1"/>
</dbReference>
<dbReference type="InterPro" id="IPR031107">
    <property type="entry name" value="Small_HSP"/>
</dbReference>
<evidence type="ECO:0000313" key="2">
    <source>
        <dbReference type="EMBL" id="MPN30162.1"/>
    </source>
</evidence>
<accession>A0A645GVU9</accession>
<keyword evidence="2" id="KW-0346">Stress response</keyword>
<proteinExistence type="predicted"/>
<dbReference type="PROSITE" id="PS01031">
    <property type="entry name" value="SHSP"/>
    <property type="match status" value="1"/>
</dbReference>
<reference evidence="2" key="1">
    <citation type="submission" date="2019-08" db="EMBL/GenBank/DDBJ databases">
        <authorList>
            <person name="Kucharzyk K."/>
            <person name="Murdoch R.W."/>
            <person name="Higgins S."/>
            <person name="Loffler F."/>
        </authorList>
    </citation>
    <scope>NUCLEOTIDE SEQUENCE</scope>
</reference>
<dbReference type="SUPFAM" id="SSF49764">
    <property type="entry name" value="HSP20-like chaperones"/>
    <property type="match status" value="1"/>
</dbReference>
<name>A0A645GVU9_9ZZZZ</name>